<protein>
    <submittedName>
        <fullName evidence="1">Uncharacterized protein</fullName>
    </submittedName>
</protein>
<proteinExistence type="predicted"/>
<comment type="caution">
    <text evidence="1">The sequence shown here is derived from an EMBL/GenBank/DDBJ whole genome shotgun (WGS) entry which is preliminary data.</text>
</comment>
<dbReference type="AlphaFoldDB" id="A0A9Q0VWL2"/>
<gene>
    <name evidence="1" type="ORF">OIU79_028343</name>
</gene>
<accession>A0A9Q0VWL2</accession>
<organism evidence="1 2">
    <name type="scientific">Salix purpurea</name>
    <name type="common">Purple osier willow</name>
    <dbReference type="NCBI Taxonomy" id="77065"/>
    <lineage>
        <taxon>Eukaryota</taxon>
        <taxon>Viridiplantae</taxon>
        <taxon>Streptophyta</taxon>
        <taxon>Embryophyta</taxon>
        <taxon>Tracheophyta</taxon>
        <taxon>Spermatophyta</taxon>
        <taxon>Magnoliopsida</taxon>
        <taxon>eudicotyledons</taxon>
        <taxon>Gunneridae</taxon>
        <taxon>Pentapetalae</taxon>
        <taxon>rosids</taxon>
        <taxon>fabids</taxon>
        <taxon>Malpighiales</taxon>
        <taxon>Salicaceae</taxon>
        <taxon>Saliceae</taxon>
        <taxon>Salix</taxon>
    </lineage>
</organism>
<keyword evidence="2" id="KW-1185">Reference proteome</keyword>
<evidence type="ECO:0000313" key="2">
    <source>
        <dbReference type="Proteomes" id="UP001151532"/>
    </source>
</evidence>
<sequence>MPLRCPPMCKPVARGQSYHKQYPMPHFDFSAYHPGKNSSARIDHNYVILIT</sequence>
<reference evidence="1" key="1">
    <citation type="submission" date="2022-11" db="EMBL/GenBank/DDBJ databases">
        <authorList>
            <person name="Hyden B.L."/>
            <person name="Feng K."/>
            <person name="Yates T."/>
            <person name="Jawdy S."/>
            <person name="Smart L.B."/>
            <person name="Muchero W."/>
        </authorList>
    </citation>
    <scope>NUCLEOTIDE SEQUENCE</scope>
    <source>
        <tissue evidence="1">Shoot tip</tissue>
    </source>
</reference>
<evidence type="ECO:0000313" key="1">
    <source>
        <dbReference type="EMBL" id="KAJ6755913.1"/>
    </source>
</evidence>
<dbReference type="EMBL" id="JAPFFK010000007">
    <property type="protein sequence ID" value="KAJ6755913.1"/>
    <property type="molecule type" value="Genomic_DNA"/>
</dbReference>
<name>A0A9Q0VWL2_SALPP</name>
<reference evidence="1" key="2">
    <citation type="journal article" date="2023" name="Int. J. Mol. Sci.">
        <title>De Novo Assembly and Annotation of 11 Diverse Shrub Willow (Salix) Genomes Reveals Novel Gene Organization in Sex-Linked Regions.</title>
        <authorList>
            <person name="Hyden B."/>
            <person name="Feng K."/>
            <person name="Yates T.B."/>
            <person name="Jawdy S."/>
            <person name="Cereghino C."/>
            <person name="Smart L.B."/>
            <person name="Muchero W."/>
        </authorList>
    </citation>
    <scope>NUCLEOTIDE SEQUENCE</scope>
    <source>
        <tissue evidence="1">Shoot tip</tissue>
    </source>
</reference>
<dbReference type="Proteomes" id="UP001151532">
    <property type="component" value="Chromosome 16"/>
</dbReference>